<protein>
    <submittedName>
        <fullName evidence="1">Uncharacterized protein</fullName>
    </submittedName>
</protein>
<organism evidence="1">
    <name type="scientific">marine sediment metagenome</name>
    <dbReference type="NCBI Taxonomy" id="412755"/>
    <lineage>
        <taxon>unclassified sequences</taxon>
        <taxon>metagenomes</taxon>
        <taxon>ecological metagenomes</taxon>
    </lineage>
</organism>
<dbReference type="AlphaFoldDB" id="A0A0F9FWW7"/>
<sequence length="61" mass="6383">MLAMGKYIATFISFLGDKIGLVGAKAQKNPQRTFWGTAATGVIGWTGLDPAQVGGLLMRVG</sequence>
<accession>A0A0F9FWW7</accession>
<feature type="non-terminal residue" evidence="1">
    <location>
        <position position="61"/>
    </location>
</feature>
<evidence type="ECO:0000313" key="1">
    <source>
        <dbReference type="EMBL" id="KKL61840.1"/>
    </source>
</evidence>
<reference evidence="1" key="1">
    <citation type="journal article" date="2015" name="Nature">
        <title>Complex archaea that bridge the gap between prokaryotes and eukaryotes.</title>
        <authorList>
            <person name="Spang A."/>
            <person name="Saw J.H."/>
            <person name="Jorgensen S.L."/>
            <person name="Zaremba-Niedzwiedzka K."/>
            <person name="Martijn J."/>
            <person name="Lind A.E."/>
            <person name="van Eijk R."/>
            <person name="Schleper C."/>
            <person name="Guy L."/>
            <person name="Ettema T.J."/>
        </authorList>
    </citation>
    <scope>NUCLEOTIDE SEQUENCE</scope>
</reference>
<dbReference type="EMBL" id="LAZR01028688">
    <property type="protein sequence ID" value="KKL61840.1"/>
    <property type="molecule type" value="Genomic_DNA"/>
</dbReference>
<proteinExistence type="predicted"/>
<gene>
    <name evidence="1" type="ORF">LCGC14_2191250</name>
</gene>
<comment type="caution">
    <text evidence="1">The sequence shown here is derived from an EMBL/GenBank/DDBJ whole genome shotgun (WGS) entry which is preliminary data.</text>
</comment>
<name>A0A0F9FWW7_9ZZZZ</name>